<keyword evidence="1" id="KW-0472">Membrane</keyword>
<protein>
    <submittedName>
        <fullName evidence="2">Inhibitor of the pro-sigma K processing machinery</fullName>
    </submittedName>
</protein>
<dbReference type="RefSeq" id="WP_079710028.1">
    <property type="nucleotide sequence ID" value="NZ_BAABQN010000004.1"/>
</dbReference>
<keyword evidence="1" id="KW-1133">Transmembrane helix</keyword>
<dbReference type="AlphaFoldDB" id="A0A366ECB2"/>
<comment type="caution">
    <text evidence="2">The sequence shown here is derived from an EMBL/GenBank/DDBJ whole genome shotgun (WGS) entry which is preliminary data.</text>
</comment>
<dbReference type="EMBL" id="QNRI01000003">
    <property type="protein sequence ID" value="RBO99977.1"/>
    <property type="molecule type" value="Genomic_DNA"/>
</dbReference>
<dbReference type="InterPro" id="IPR010001">
    <property type="entry name" value="BofA"/>
</dbReference>
<evidence type="ECO:0000256" key="1">
    <source>
        <dbReference type="SAM" id="Phobius"/>
    </source>
</evidence>
<evidence type="ECO:0000313" key="3">
    <source>
        <dbReference type="Proteomes" id="UP000252254"/>
    </source>
</evidence>
<keyword evidence="1" id="KW-0812">Transmembrane</keyword>
<feature type="transmembrane region" description="Helical" evidence="1">
    <location>
        <begin position="37"/>
        <end position="56"/>
    </location>
</feature>
<dbReference type="Proteomes" id="UP000252254">
    <property type="component" value="Unassembled WGS sequence"/>
</dbReference>
<dbReference type="OrthoDB" id="2692225at2"/>
<gene>
    <name evidence="2" type="ORF">DES48_103309</name>
</gene>
<dbReference type="Pfam" id="PF07441">
    <property type="entry name" value="BofA"/>
    <property type="match status" value="1"/>
</dbReference>
<sequence>MNASFVIIGIIALIVLLLVVGAPLKPMRWLMHGTVKLVIGVLCLFFVNIFGASIGLHLPINFFTAAMIGFLGIPGFASLTALHLFIFN</sequence>
<name>A0A366ECB2_9BACI</name>
<proteinExistence type="predicted"/>
<organism evidence="2 3">
    <name type="scientific">Paraliobacillus ryukyuensis</name>
    <dbReference type="NCBI Taxonomy" id="200904"/>
    <lineage>
        <taxon>Bacteria</taxon>
        <taxon>Bacillati</taxon>
        <taxon>Bacillota</taxon>
        <taxon>Bacilli</taxon>
        <taxon>Bacillales</taxon>
        <taxon>Bacillaceae</taxon>
        <taxon>Paraliobacillus</taxon>
    </lineage>
</organism>
<feature type="transmembrane region" description="Helical" evidence="1">
    <location>
        <begin position="62"/>
        <end position="87"/>
    </location>
</feature>
<dbReference type="STRING" id="200904.GCA_900168775_00002"/>
<dbReference type="NCBIfam" id="TIGR02862">
    <property type="entry name" value="spore_BofA"/>
    <property type="match status" value="1"/>
</dbReference>
<feature type="transmembrane region" description="Helical" evidence="1">
    <location>
        <begin position="6"/>
        <end position="25"/>
    </location>
</feature>
<evidence type="ECO:0000313" key="2">
    <source>
        <dbReference type="EMBL" id="RBO99977.1"/>
    </source>
</evidence>
<accession>A0A366ECB2</accession>
<keyword evidence="3" id="KW-1185">Reference proteome</keyword>
<reference evidence="2 3" key="1">
    <citation type="submission" date="2018-06" db="EMBL/GenBank/DDBJ databases">
        <title>Genomic Encyclopedia of Type Strains, Phase IV (KMG-IV): sequencing the most valuable type-strain genomes for metagenomic binning, comparative biology and taxonomic classification.</title>
        <authorList>
            <person name="Goeker M."/>
        </authorList>
    </citation>
    <scope>NUCLEOTIDE SEQUENCE [LARGE SCALE GENOMIC DNA]</scope>
    <source>
        <strain evidence="2 3">DSM 15140</strain>
    </source>
</reference>